<keyword evidence="6" id="KW-0804">Transcription</keyword>
<dbReference type="Proteomes" id="UP000799423">
    <property type="component" value="Unassembled WGS sequence"/>
</dbReference>
<comment type="similarity">
    <text evidence="1 9">Belongs to the RAP1 family.</text>
</comment>
<reference evidence="12" key="1">
    <citation type="submission" date="2020-01" db="EMBL/GenBank/DDBJ databases">
        <authorList>
            <consortium name="DOE Joint Genome Institute"/>
            <person name="Haridas S."/>
            <person name="Albert R."/>
            <person name="Binder M."/>
            <person name="Bloem J."/>
            <person name="Labutti K."/>
            <person name="Salamov A."/>
            <person name="Andreopoulos B."/>
            <person name="Baker S.E."/>
            <person name="Barry K."/>
            <person name="Bills G."/>
            <person name="Bluhm B.H."/>
            <person name="Cannon C."/>
            <person name="Castanera R."/>
            <person name="Culley D.E."/>
            <person name="Daum C."/>
            <person name="Ezra D."/>
            <person name="Gonzalez J.B."/>
            <person name="Henrissat B."/>
            <person name="Kuo A."/>
            <person name="Liang C."/>
            <person name="Lipzen A."/>
            <person name="Lutzoni F."/>
            <person name="Magnuson J."/>
            <person name="Mondo S."/>
            <person name="Nolan M."/>
            <person name="Ohm R."/>
            <person name="Pangilinan J."/>
            <person name="Park H.-J."/>
            <person name="Ramirez L."/>
            <person name="Alfaro M."/>
            <person name="Sun H."/>
            <person name="Tritt A."/>
            <person name="Yoshinaga Y."/>
            <person name="Zwiers L.-H."/>
            <person name="Turgeon B.G."/>
            <person name="Goodwin S.B."/>
            <person name="Spatafora J.W."/>
            <person name="Crous P.W."/>
            <person name="Grigoriev I.V."/>
        </authorList>
    </citation>
    <scope>NUCLEOTIDE SEQUENCE</scope>
    <source>
        <strain evidence="12">IPT5</strain>
    </source>
</reference>
<dbReference type="Pfam" id="PF08914">
    <property type="entry name" value="Myb_Rap1"/>
    <property type="match status" value="1"/>
</dbReference>
<comment type="subcellular location">
    <subcellularLocation>
        <location evidence="9">Nucleus</location>
    </subcellularLocation>
    <subcellularLocation>
        <location evidence="9">Chromosome</location>
        <location evidence="9">Telomere</location>
    </subcellularLocation>
</comment>
<dbReference type="InterPro" id="IPR038104">
    <property type="entry name" value="Rap1_C_sf"/>
</dbReference>
<dbReference type="GO" id="GO:0010833">
    <property type="term" value="P:telomere maintenance via telomere lengthening"/>
    <property type="evidence" value="ECO:0007669"/>
    <property type="project" value="UniProtKB-UniRule"/>
</dbReference>
<evidence type="ECO:0000313" key="13">
    <source>
        <dbReference type="Proteomes" id="UP000799423"/>
    </source>
</evidence>
<keyword evidence="2 9" id="KW-0158">Chromosome</keyword>
<feature type="compositionally biased region" description="Acidic residues" evidence="10">
    <location>
        <begin position="579"/>
        <end position="596"/>
    </location>
</feature>
<feature type="region of interest" description="Disordered" evidence="10">
    <location>
        <begin position="486"/>
        <end position="556"/>
    </location>
</feature>
<feature type="compositionally biased region" description="Polar residues" evidence="10">
    <location>
        <begin position="191"/>
        <end position="208"/>
    </location>
</feature>
<dbReference type="InterPro" id="IPR036420">
    <property type="entry name" value="BRCT_dom_sf"/>
</dbReference>
<dbReference type="InterPro" id="IPR021661">
    <property type="entry name" value="Rap1_C"/>
</dbReference>
<dbReference type="GO" id="GO:0042162">
    <property type="term" value="F:telomeric DNA binding"/>
    <property type="evidence" value="ECO:0007669"/>
    <property type="project" value="TreeGrafter"/>
</dbReference>
<feature type="region of interest" description="Disordered" evidence="10">
    <location>
        <begin position="87"/>
        <end position="117"/>
    </location>
</feature>
<protein>
    <recommendedName>
        <fullName evidence="9">DNA-binding protein RAP1</fullName>
    </recommendedName>
</protein>
<evidence type="ECO:0000256" key="9">
    <source>
        <dbReference type="RuleBase" id="RU367107"/>
    </source>
</evidence>
<dbReference type="Pfam" id="PF11626">
    <property type="entry name" value="Rap1_C"/>
    <property type="match status" value="1"/>
</dbReference>
<feature type="region of interest" description="Disordered" evidence="10">
    <location>
        <begin position="314"/>
        <end position="357"/>
    </location>
</feature>
<feature type="DNA-binding region" description="HMG box" evidence="8">
    <location>
        <begin position="387"/>
        <end position="455"/>
    </location>
</feature>
<feature type="compositionally biased region" description="Polar residues" evidence="10">
    <location>
        <begin position="629"/>
        <end position="639"/>
    </location>
</feature>
<evidence type="ECO:0000256" key="5">
    <source>
        <dbReference type="ARBA" id="ARBA00023159"/>
    </source>
</evidence>
<dbReference type="InterPro" id="IPR039595">
    <property type="entry name" value="TE2IP/Rap1"/>
</dbReference>
<dbReference type="InterPro" id="IPR009057">
    <property type="entry name" value="Homeodomain-like_sf"/>
</dbReference>
<feature type="domain" description="HMG box" evidence="11">
    <location>
        <begin position="387"/>
        <end position="455"/>
    </location>
</feature>
<feature type="region of interest" description="Disordered" evidence="10">
    <location>
        <begin position="174"/>
        <end position="235"/>
    </location>
</feature>
<dbReference type="Gene3D" id="1.10.10.2170">
    <property type="match status" value="1"/>
</dbReference>
<name>A0A6A7AZW6_9PLEO</name>
<gene>
    <name evidence="12" type="ORF">T440DRAFT_454042</name>
</gene>
<feature type="compositionally biased region" description="Basic and acidic residues" evidence="10">
    <location>
        <begin position="682"/>
        <end position="694"/>
    </location>
</feature>
<feature type="region of interest" description="Disordered" evidence="10">
    <location>
        <begin position="569"/>
        <end position="731"/>
    </location>
</feature>
<evidence type="ECO:0000313" key="12">
    <source>
        <dbReference type="EMBL" id="KAF2848672.1"/>
    </source>
</evidence>
<evidence type="ECO:0000256" key="6">
    <source>
        <dbReference type="ARBA" id="ARBA00023163"/>
    </source>
</evidence>
<keyword evidence="5" id="KW-0010">Activator</keyword>
<dbReference type="SUPFAM" id="SSF46689">
    <property type="entry name" value="Homeodomain-like"/>
    <property type="match status" value="1"/>
</dbReference>
<dbReference type="Gene3D" id="1.10.30.10">
    <property type="entry name" value="High mobility group box domain"/>
    <property type="match status" value="1"/>
</dbReference>
<evidence type="ECO:0000259" key="11">
    <source>
        <dbReference type="PROSITE" id="PS50118"/>
    </source>
</evidence>
<dbReference type="Pfam" id="PF16589">
    <property type="entry name" value="BRCT_2"/>
    <property type="match status" value="1"/>
</dbReference>
<evidence type="ECO:0000256" key="10">
    <source>
        <dbReference type="SAM" id="MobiDB-lite"/>
    </source>
</evidence>
<evidence type="ECO:0000256" key="1">
    <source>
        <dbReference type="ARBA" id="ARBA00010467"/>
    </source>
</evidence>
<comment type="subunit">
    <text evidence="9">Homodimer.</text>
</comment>
<dbReference type="PANTHER" id="PTHR16466:SF6">
    <property type="entry name" value="TELOMERIC REPEAT-BINDING FACTOR 2-INTERACTING PROTEIN 1"/>
    <property type="match status" value="1"/>
</dbReference>
<organism evidence="12 13">
    <name type="scientific">Plenodomus tracheiphilus IPT5</name>
    <dbReference type="NCBI Taxonomy" id="1408161"/>
    <lineage>
        <taxon>Eukaryota</taxon>
        <taxon>Fungi</taxon>
        <taxon>Dikarya</taxon>
        <taxon>Ascomycota</taxon>
        <taxon>Pezizomycotina</taxon>
        <taxon>Dothideomycetes</taxon>
        <taxon>Pleosporomycetidae</taxon>
        <taxon>Pleosporales</taxon>
        <taxon>Pleosporineae</taxon>
        <taxon>Leptosphaeriaceae</taxon>
        <taxon>Plenodomus</taxon>
    </lineage>
</organism>
<sequence length="830" mass="93277">MAAPTVYNDVAGDLDIGGQLFAGKKFFVVQRVPSRHRLLDDIKANGGEIVMLEKNADYVIADHLLPKFCPPGSISYEFIDKSIQEGSLRDPEDHPAGPPLGEAREPGALNRPTKFGRNAYTADEDRILYKWVRDCEATGGLSSGNEIYKRLEAKYPSHTWQSWRDRYIKKLKNRPPSAFNIPDNAPPSPPSDQSNQRAPPGTSSSKPANQPAHDPELRQPKRKISGTGKARAKEDHSLEELAGMFDANDWEELYAFVDVISTAASEKRSEAWREWAAFQDKQTAEQWQQYYEKVVLPQWERDPEWKRQQIKKKIEEKHRDDASQSQAASQQQQGREEIEKTAAIAQEQPDQPTTTATRPATTLEQVAQQPVVTESGKFEQLLETKQNHSTAAAYVYYARKMKSSVWSAQPSLDFTGLHKVLIRQWHSLSDEERAPYVAMDEADKIRREREVAKLAKNSSETKLMSSSTARHESPVVVKEMYETAMKRARSHGAIEEHNNEQDESIRLKKRRRSEGATPRADDVVAQEVAPVGTYEQPLEVSSQTSETSESRDTEDRLEEQFMSDMAQAGYTGPVIKNEDPDDPDFATESIESDEPLNIDGKTLLPDDTEDDSPLSSPTPRAPRQRKSVFDTQAILSSPIQDIFAREEPKSTIRTLKAEADQRSSSPLVQLRSDASTPPSIQEFRRSLNDEDRTDPPYPQTSLLSSQSRQSPSPAPSSTSSTDSSDPDPPLTASEFELFFQEQYDEGFGDDYIVAALKRTRMRPGLAMQVLEAWAQGKPLPDARGIWTVEEDEDVEGPDGVALDRLARKHSLDGWGGVTERMVFLEGYRSR</sequence>
<comment type="function">
    <text evidence="9">Involved in the regulation of telomere length, clustering and has a specific role in telomere position effect (TPE).</text>
</comment>
<dbReference type="PANTHER" id="PTHR16466">
    <property type="entry name" value="TELOMERE REPEAT-BINDING FACTOR 2-INTERACTING PROTEIN 1"/>
    <property type="match status" value="1"/>
</dbReference>
<evidence type="ECO:0000256" key="3">
    <source>
        <dbReference type="ARBA" id="ARBA00022895"/>
    </source>
</evidence>
<dbReference type="Gene3D" id="3.40.50.10190">
    <property type="entry name" value="BRCT domain"/>
    <property type="match status" value="1"/>
</dbReference>
<keyword evidence="7 8" id="KW-0539">Nucleus</keyword>
<dbReference type="InterPro" id="IPR015010">
    <property type="entry name" value="TERF2IP_Myb"/>
</dbReference>
<dbReference type="OrthoDB" id="435460at2759"/>
<feature type="compositionally biased region" description="Low complexity" evidence="10">
    <location>
        <begin position="699"/>
        <end position="723"/>
    </location>
</feature>
<dbReference type="InterPro" id="IPR036910">
    <property type="entry name" value="HMG_box_dom_sf"/>
</dbReference>
<feature type="compositionally biased region" description="Low complexity" evidence="10">
    <location>
        <begin position="323"/>
        <end position="333"/>
    </location>
</feature>
<evidence type="ECO:0000256" key="4">
    <source>
        <dbReference type="ARBA" id="ARBA00023015"/>
    </source>
</evidence>
<dbReference type="PROSITE" id="PS50118">
    <property type="entry name" value="HMG_BOX_2"/>
    <property type="match status" value="1"/>
</dbReference>
<dbReference type="AlphaFoldDB" id="A0A6A7AZW6"/>
<keyword evidence="3 9" id="KW-0779">Telomere</keyword>
<feature type="compositionally biased region" description="Polar residues" evidence="10">
    <location>
        <begin position="662"/>
        <end position="679"/>
    </location>
</feature>
<evidence type="ECO:0000256" key="2">
    <source>
        <dbReference type="ARBA" id="ARBA00022454"/>
    </source>
</evidence>
<feature type="compositionally biased region" description="Basic and acidic residues" evidence="10">
    <location>
        <begin position="492"/>
        <end position="506"/>
    </location>
</feature>
<proteinExistence type="inferred from homology"/>
<accession>A0A6A7AZW6</accession>
<keyword evidence="13" id="KW-1185">Reference proteome</keyword>
<evidence type="ECO:0000256" key="7">
    <source>
        <dbReference type="ARBA" id="ARBA00023242"/>
    </source>
</evidence>
<dbReference type="InterPro" id="IPR009071">
    <property type="entry name" value="HMG_box_dom"/>
</dbReference>
<dbReference type="GO" id="GO:0031848">
    <property type="term" value="P:protection from non-homologous end joining at telomere"/>
    <property type="evidence" value="ECO:0007669"/>
    <property type="project" value="TreeGrafter"/>
</dbReference>
<dbReference type="EMBL" id="MU006316">
    <property type="protein sequence ID" value="KAF2848672.1"/>
    <property type="molecule type" value="Genomic_DNA"/>
</dbReference>
<dbReference type="Gene3D" id="1.10.10.60">
    <property type="entry name" value="Homeodomain-like"/>
    <property type="match status" value="1"/>
</dbReference>
<dbReference type="CDD" id="cd11655">
    <property type="entry name" value="rap1_myb-like"/>
    <property type="match status" value="1"/>
</dbReference>
<dbReference type="InterPro" id="IPR001357">
    <property type="entry name" value="BRCT_dom"/>
</dbReference>
<evidence type="ECO:0000256" key="8">
    <source>
        <dbReference type="PROSITE-ProRule" id="PRU00267"/>
    </source>
</evidence>
<dbReference type="GO" id="GO:0070187">
    <property type="term" value="C:shelterin complex"/>
    <property type="evidence" value="ECO:0007669"/>
    <property type="project" value="TreeGrafter"/>
</dbReference>
<dbReference type="Pfam" id="PF00505">
    <property type="entry name" value="HMG_box"/>
    <property type="match status" value="1"/>
</dbReference>
<keyword evidence="8" id="KW-0238">DNA-binding</keyword>
<dbReference type="SUPFAM" id="SSF47095">
    <property type="entry name" value="HMG-box"/>
    <property type="match status" value="1"/>
</dbReference>
<keyword evidence="4" id="KW-0805">Transcription regulation</keyword>
<feature type="compositionally biased region" description="Basic and acidic residues" evidence="10">
    <location>
        <begin position="643"/>
        <end position="661"/>
    </location>
</feature>